<dbReference type="AlphaFoldDB" id="A0A1E3IV76"/>
<reference evidence="3" key="2">
    <citation type="journal article" date="2022" name="Elife">
        <title>Obligate sexual reproduction of a homothallic fungus closely related to the Cryptococcus pathogenic species complex.</title>
        <authorList>
            <person name="Passer A.R."/>
            <person name="Clancey S.A."/>
            <person name="Shea T."/>
            <person name="David-Palma M."/>
            <person name="Averette A.F."/>
            <person name="Boekhout T."/>
            <person name="Porcel B.M."/>
            <person name="Nowrousian M."/>
            <person name="Cuomo C.A."/>
            <person name="Sun S."/>
            <person name="Heitman J."/>
            <person name="Coelho M.A."/>
        </authorList>
    </citation>
    <scope>NUCLEOTIDE SEQUENCE</scope>
    <source>
        <strain evidence="3">CBS 7841</strain>
    </source>
</reference>
<reference evidence="3" key="3">
    <citation type="submission" date="2024-01" db="EMBL/GenBank/DDBJ databases">
        <authorList>
            <person name="Coelho M.A."/>
            <person name="David-Palma M."/>
            <person name="Shea T."/>
            <person name="Sun S."/>
            <person name="Cuomo C.A."/>
            <person name="Heitman J."/>
        </authorList>
    </citation>
    <scope>NUCLEOTIDE SEQUENCE</scope>
    <source>
        <strain evidence="3">CBS 7841</strain>
    </source>
</reference>
<feature type="transmembrane region" description="Helical" evidence="2">
    <location>
        <begin position="133"/>
        <end position="159"/>
    </location>
</feature>
<evidence type="ECO:0000256" key="1">
    <source>
        <dbReference type="SAM" id="MobiDB-lite"/>
    </source>
</evidence>
<feature type="region of interest" description="Disordered" evidence="1">
    <location>
        <begin position="1"/>
        <end position="72"/>
    </location>
</feature>
<feature type="transmembrane region" description="Helical" evidence="2">
    <location>
        <begin position="289"/>
        <end position="311"/>
    </location>
</feature>
<keyword evidence="2" id="KW-0472">Membrane</keyword>
<reference evidence="3" key="1">
    <citation type="submission" date="2016-06" db="EMBL/GenBank/DDBJ databases">
        <authorList>
            <person name="Cuomo C."/>
            <person name="Litvintseva A."/>
            <person name="Heitman J."/>
            <person name="Chen Y."/>
            <person name="Sun S."/>
            <person name="Springer D."/>
            <person name="Dromer F."/>
            <person name="Young S."/>
            <person name="Zeng Q."/>
            <person name="Chapman S."/>
            <person name="Gujja S."/>
            <person name="Saif S."/>
            <person name="Birren B."/>
        </authorList>
    </citation>
    <scope>NUCLEOTIDE SEQUENCE</scope>
    <source>
        <strain evidence="3">CBS 7841</strain>
    </source>
</reference>
<sequence length="386" mass="43530">MPPPRSPKGASSSNRNTARRGSLNRNTARRSSSNRNTAEGNISDAETLRDSTLDEDAARSDSNKKGESKFTEEGLDDDEYVGLDRKAFFALAESKQSENQQDSFWTRCCGPCAPCWKTTWGWSGWTWLARNSLFILTILMLAFAAVCTCTGPQLGIWMVEAGGYKLGGLGWCDSEEVNCQSKVLYSSISVDSWPSIIISTLLLGFGFLGVLHILLILHAFFFVYHRFQSCGEDPETQHHEDVRKLFRRRRQKRWLDTFERITIWISFGYCAIAVVLIALVVVTHAKGLIGFRIATFLLVSPFSCIFFSSIYRGRWAYGVAPVEVPCKLNNGKTYKKCVLQDKWGHRYEEHSWREVVATMSLEKSKTKGEGAEYALVKRPKVGNIDP</sequence>
<accession>A0A1E3IV76</accession>
<evidence type="ECO:0000313" key="4">
    <source>
        <dbReference type="Proteomes" id="UP000094043"/>
    </source>
</evidence>
<keyword evidence="2" id="KW-1133">Transmembrane helix</keyword>
<dbReference type="RefSeq" id="XP_066071537.1">
    <property type="nucleotide sequence ID" value="XM_066215440.1"/>
</dbReference>
<evidence type="ECO:0000313" key="3">
    <source>
        <dbReference type="EMBL" id="WVN90837.1"/>
    </source>
</evidence>
<evidence type="ECO:0000256" key="2">
    <source>
        <dbReference type="SAM" id="Phobius"/>
    </source>
</evidence>
<feature type="compositionally biased region" description="Low complexity" evidence="1">
    <location>
        <begin position="23"/>
        <end position="38"/>
    </location>
</feature>
<proteinExistence type="predicted"/>
<organism evidence="3 4">
    <name type="scientific">Cryptococcus depauperatus CBS 7841</name>
    <dbReference type="NCBI Taxonomy" id="1295531"/>
    <lineage>
        <taxon>Eukaryota</taxon>
        <taxon>Fungi</taxon>
        <taxon>Dikarya</taxon>
        <taxon>Basidiomycota</taxon>
        <taxon>Agaricomycotina</taxon>
        <taxon>Tremellomycetes</taxon>
        <taxon>Tremellales</taxon>
        <taxon>Cryptococcaceae</taxon>
        <taxon>Cryptococcus</taxon>
    </lineage>
</organism>
<protein>
    <submittedName>
        <fullName evidence="3">Uncharacterized protein</fullName>
    </submittedName>
</protein>
<dbReference type="GeneID" id="91090288"/>
<dbReference type="KEGG" id="cdep:91090288"/>
<keyword evidence="2" id="KW-0812">Transmembrane</keyword>
<dbReference type="OrthoDB" id="2575869at2759"/>
<feature type="compositionally biased region" description="Basic and acidic residues" evidence="1">
    <location>
        <begin position="46"/>
        <end position="72"/>
    </location>
</feature>
<dbReference type="EMBL" id="CP143791">
    <property type="protein sequence ID" value="WVN90837.1"/>
    <property type="molecule type" value="Genomic_DNA"/>
</dbReference>
<feature type="transmembrane region" description="Helical" evidence="2">
    <location>
        <begin position="261"/>
        <end position="283"/>
    </location>
</feature>
<feature type="transmembrane region" description="Helical" evidence="2">
    <location>
        <begin position="196"/>
        <end position="224"/>
    </location>
</feature>
<dbReference type="Proteomes" id="UP000094043">
    <property type="component" value="Chromosome 8"/>
</dbReference>
<dbReference type="VEuPathDB" id="FungiDB:L203_00787"/>
<gene>
    <name evidence="3" type="ORF">L203_106080</name>
</gene>
<name>A0A1E3IV76_9TREE</name>
<keyword evidence="4" id="KW-1185">Reference proteome</keyword>